<proteinExistence type="predicted"/>
<dbReference type="KEGG" id="sky:D0C37_10445"/>
<dbReference type="InterPro" id="IPR052019">
    <property type="entry name" value="F420H2_bilvrd_red/Heme_oxyg"/>
</dbReference>
<dbReference type="GO" id="GO:0016627">
    <property type="term" value="F:oxidoreductase activity, acting on the CH-CH group of donors"/>
    <property type="evidence" value="ECO:0007669"/>
    <property type="project" value="TreeGrafter"/>
</dbReference>
<dbReference type="InterPro" id="IPR012349">
    <property type="entry name" value="Split_barrel_FMN-bd"/>
</dbReference>
<accession>A0A385D9A4</accession>
<dbReference type="GO" id="GO:0005829">
    <property type="term" value="C:cytosol"/>
    <property type="evidence" value="ECO:0007669"/>
    <property type="project" value="TreeGrafter"/>
</dbReference>
<dbReference type="PANTHER" id="PTHR35176">
    <property type="entry name" value="HEME OXYGENASE HI_0854-RELATED"/>
    <property type="match status" value="1"/>
</dbReference>
<keyword evidence="1" id="KW-0560">Oxidoreductase</keyword>
<dbReference type="GO" id="GO:0070967">
    <property type="term" value="F:coenzyme F420 binding"/>
    <property type="evidence" value="ECO:0007669"/>
    <property type="project" value="TreeGrafter"/>
</dbReference>
<evidence type="ECO:0000256" key="1">
    <source>
        <dbReference type="ARBA" id="ARBA00023002"/>
    </source>
</evidence>
<dbReference type="GeneID" id="300114613"/>
<organism evidence="2 3">
    <name type="scientific">Streptomyces koyangensis</name>
    <dbReference type="NCBI Taxonomy" id="188770"/>
    <lineage>
        <taxon>Bacteria</taxon>
        <taxon>Bacillati</taxon>
        <taxon>Actinomycetota</taxon>
        <taxon>Actinomycetes</taxon>
        <taxon>Kitasatosporales</taxon>
        <taxon>Streptomycetaceae</taxon>
        <taxon>Streptomyces</taxon>
        <taxon>Streptomyces aurantiacus group</taxon>
    </lineage>
</organism>
<dbReference type="Proteomes" id="UP000259636">
    <property type="component" value="Chromosome"/>
</dbReference>
<dbReference type="RefSeq" id="WP_101277120.1">
    <property type="nucleotide sequence ID" value="NZ_CP031742.1"/>
</dbReference>
<evidence type="ECO:0000313" key="3">
    <source>
        <dbReference type="Proteomes" id="UP000259636"/>
    </source>
</evidence>
<reference evidence="2 3" key="1">
    <citation type="submission" date="2018-08" db="EMBL/GenBank/DDBJ databases">
        <authorList>
            <person name="Ferrada E.E."/>
            <person name="Latorre B.A."/>
        </authorList>
    </citation>
    <scope>NUCLEOTIDE SEQUENCE [LARGE SCALE GENOMIC DNA]</scope>
    <source>
        <strain evidence="2 3">VK-A60T</strain>
    </source>
</reference>
<dbReference type="AlphaFoldDB" id="A0A385D9A4"/>
<dbReference type="EMBL" id="CP031742">
    <property type="protein sequence ID" value="AXQ54983.1"/>
    <property type="molecule type" value="Genomic_DNA"/>
</dbReference>
<evidence type="ECO:0000313" key="2">
    <source>
        <dbReference type="EMBL" id="AXQ54983.1"/>
    </source>
</evidence>
<name>A0A385D9A4_9ACTN</name>
<dbReference type="PANTHER" id="PTHR35176:SF6">
    <property type="entry name" value="HEME OXYGENASE HI_0854-RELATED"/>
    <property type="match status" value="1"/>
</dbReference>
<sequence length="144" mass="15307">MALGVQEREEFLAGRHVASLAVERGDGRAPLTVPLWYWYEPGGEVRVITGADSVKAGFISAAGRFSLLVQQTAPTYLYVSVDGPVVATTPTTVADMVTEASRYLDAEGVDDYVSGSGVTETDSAGLVTLAMRPEHWLSADLGWG</sequence>
<dbReference type="SUPFAM" id="SSF50475">
    <property type="entry name" value="FMN-binding split barrel"/>
    <property type="match status" value="1"/>
</dbReference>
<gene>
    <name evidence="2" type="ORF">D0C37_10445</name>
</gene>
<protein>
    <submittedName>
        <fullName evidence="2">Pyridoxamine 5'-phosphate oxidase family protein</fullName>
    </submittedName>
</protein>
<dbReference type="Gene3D" id="2.30.110.10">
    <property type="entry name" value="Electron Transport, Fmn-binding Protein, Chain A"/>
    <property type="match status" value="1"/>
</dbReference>